<dbReference type="RefSeq" id="WP_021924187.1">
    <property type="nucleotide sequence ID" value="NZ_CAKZTK010000045.1"/>
</dbReference>
<dbReference type="Proteomes" id="UP000049828">
    <property type="component" value="Unassembled WGS sequence"/>
</dbReference>
<sequence length="445" mass="52620">MEQFRSKHKQTQSEWEAEMSKKVLEFVRSELYMDLRFLDIALGTLVYRADENIRSFATDGTYLYFSTEQVLRVFQSNPKYLDRAYLHSVLHCIFFHLWIGGKRDREKWNLACDIAVEYTIDQMDKPSTRRILSWQRQTVYEELKQLKSGISAAVIYRYLSGRKPAELIALQKEFYTDDHRYWPKEEQKNAANEDARKQWDKIARQTRMEKESRGDETEDGEEILAVQLKAEKSRQSYADFLRKFSVLREELHADPDEFDLNYYTYGLRLYGNMPLIEPVESREVKKIQEFVIVVDTSYSTSGELIHNFLKETYTILTEQNSFFAKSRIRIIQCDDQVRMDEEVKNSRELEQLLNRFTVIGGGGTDFRPAFAYVNELLEQGVLKNLGGLLYFTDGKGIYPKKRPEYKTAFLFLDDYDESAVPPWAMRLRVEQEDILAEETRRNHEH</sequence>
<dbReference type="Proteomes" id="UP000095453">
    <property type="component" value="Unassembled WGS sequence"/>
</dbReference>
<dbReference type="AlphaFoldDB" id="A0A0M6WZN9"/>
<dbReference type="STRING" id="360807.ERS852392_02974"/>
<dbReference type="InterPro" id="IPR025154">
    <property type="entry name" value="Put_metallopeptidase_dom"/>
</dbReference>
<evidence type="ECO:0000313" key="6">
    <source>
        <dbReference type="Proteomes" id="UP000095453"/>
    </source>
</evidence>
<dbReference type="PANTHER" id="PTHR38730:SF1">
    <property type="entry name" value="SLL7028 PROTEIN"/>
    <property type="match status" value="1"/>
</dbReference>
<protein>
    <submittedName>
        <fullName evidence="4">Uncharacterized protein conserved in bacteria</fullName>
    </submittedName>
</protein>
<accession>A0A0M6WZN9</accession>
<name>A0A0M6WZN9_9FIRM</name>
<dbReference type="Pfam" id="PF09967">
    <property type="entry name" value="DUF2201"/>
    <property type="match status" value="1"/>
</dbReference>
<dbReference type="OrthoDB" id="9809307at2"/>
<dbReference type="SUPFAM" id="SSF53300">
    <property type="entry name" value="vWA-like"/>
    <property type="match status" value="1"/>
</dbReference>
<evidence type="ECO:0000259" key="1">
    <source>
        <dbReference type="Pfam" id="PF09967"/>
    </source>
</evidence>
<dbReference type="PANTHER" id="PTHR38730">
    <property type="entry name" value="SLL7028 PROTEIN"/>
    <property type="match status" value="1"/>
</dbReference>
<dbReference type="Pfam" id="PF13203">
    <property type="entry name" value="DUF2201_N"/>
    <property type="match status" value="1"/>
</dbReference>
<dbReference type="EMBL" id="CVRS01000117">
    <property type="protein sequence ID" value="CRL43141.1"/>
    <property type="molecule type" value="Genomic_DNA"/>
</dbReference>
<feature type="domain" description="VWA-like" evidence="1">
    <location>
        <begin position="291"/>
        <end position="429"/>
    </location>
</feature>
<dbReference type="InterPro" id="IPR018698">
    <property type="entry name" value="VWA-like_dom"/>
</dbReference>
<dbReference type="Gene3D" id="3.40.50.410">
    <property type="entry name" value="von Willebrand factor, type A domain"/>
    <property type="match status" value="1"/>
</dbReference>
<evidence type="ECO:0000313" key="4">
    <source>
        <dbReference type="EMBL" id="CUM73663.1"/>
    </source>
</evidence>
<reference evidence="3" key="1">
    <citation type="submission" date="2015-05" db="EMBL/GenBank/DDBJ databases">
        <authorList>
            <person name="Wang D.B."/>
            <person name="Wang M."/>
        </authorList>
    </citation>
    <scope>NUCLEOTIDE SEQUENCE [LARGE SCALE GENOMIC DNA]</scope>
    <source>
        <strain evidence="3">L1-83</strain>
    </source>
</reference>
<feature type="domain" description="Putative metallopeptidase" evidence="2">
    <location>
        <begin position="42"/>
        <end position="205"/>
    </location>
</feature>
<dbReference type="InterPro" id="IPR036465">
    <property type="entry name" value="vWFA_dom_sf"/>
</dbReference>
<keyword evidence="5" id="KW-1185">Reference proteome</keyword>
<reference evidence="5" key="2">
    <citation type="submission" date="2015-05" db="EMBL/GenBank/DDBJ databases">
        <authorList>
            <consortium name="Pathogen Informatics"/>
        </authorList>
    </citation>
    <scope>NUCLEOTIDE SEQUENCE [LARGE SCALE GENOMIC DNA]</scope>
    <source>
        <strain evidence="4 6">2789STDY5608887</strain>
        <strain evidence="5">L1-83</strain>
    </source>
</reference>
<evidence type="ECO:0000313" key="3">
    <source>
        <dbReference type="EMBL" id="CRL43141.1"/>
    </source>
</evidence>
<organism evidence="3 5">
    <name type="scientific">Roseburia inulinivorans</name>
    <dbReference type="NCBI Taxonomy" id="360807"/>
    <lineage>
        <taxon>Bacteria</taxon>
        <taxon>Bacillati</taxon>
        <taxon>Bacillota</taxon>
        <taxon>Clostridia</taxon>
        <taxon>Lachnospirales</taxon>
        <taxon>Lachnospiraceae</taxon>
        <taxon>Roseburia</taxon>
    </lineage>
</organism>
<evidence type="ECO:0000259" key="2">
    <source>
        <dbReference type="Pfam" id="PF13203"/>
    </source>
</evidence>
<dbReference type="CDD" id="cd00198">
    <property type="entry name" value="vWFA"/>
    <property type="match status" value="1"/>
</dbReference>
<evidence type="ECO:0000313" key="5">
    <source>
        <dbReference type="Proteomes" id="UP000049828"/>
    </source>
</evidence>
<gene>
    <name evidence="4" type="ORF">ERS852444_00257</name>
    <name evidence="3" type="ORF">RIL183_08421</name>
</gene>
<proteinExistence type="predicted"/>
<dbReference type="EMBL" id="CYXX01000001">
    <property type="protein sequence ID" value="CUM73663.1"/>
    <property type="molecule type" value="Genomic_DNA"/>
</dbReference>